<evidence type="ECO:0000259" key="1">
    <source>
        <dbReference type="Pfam" id="PF01636"/>
    </source>
</evidence>
<dbReference type="STRING" id="1325734.A0A428P4J2"/>
<keyword evidence="3" id="KW-1185">Reference proteome</keyword>
<dbReference type="InterPro" id="IPR051678">
    <property type="entry name" value="AGP_Transferase"/>
</dbReference>
<dbReference type="PANTHER" id="PTHR21310">
    <property type="entry name" value="AMINOGLYCOSIDE PHOSPHOTRANSFERASE-RELATED-RELATED"/>
    <property type="match status" value="1"/>
</dbReference>
<proteinExistence type="predicted"/>
<name>A0A428P4J2_9HYPO</name>
<dbReference type="AlphaFoldDB" id="A0A428P4J2"/>
<evidence type="ECO:0000313" key="3">
    <source>
        <dbReference type="Proteomes" id="UP000288168"/>
    </source>
</evidence>
<dbReference type="InterPro" id="IPR002575">
    <property type="entry name" value="Aminoglycoside_PTrfase"/>
</dbReference>
<gene>
    <name evidence="2" type="ORF">CEP54_013152</name>
</gene>
<dbReference type="Pfam" id="PF01636">
    <property type="entry name" value="APH"/>
    <property type="match status" value="1"/>
</dbReference>
<accession>A0A428P4J2</accession>
<dbReference type="Proteomes" id="UP000288168">
    <property type="component" value="Unassembled WGS sequence"/>
</dbReference>
<dbReference type="OrthoDB" id="10003767at2759"/>
<feature type="domain" description="Aminoglycoside phosphotransferase" evidence="1">
    <location>
        <begin position="131"/>
        <end position="363"/>
    </location>
</feature>
<reference evidence="2 3" key="1">
    <citation type="submission" date="2017-06" db="EMBL/GenBank/DDBJ databases">
        <title>Comparative genomic analysis of Ambrosia Fusariam Clade fungi.</title>
        <authorList>
            <person name="Stajich J.E."/>
            <person name="Carrillo J."/>
            <person name="Kijimoto T."/>
            <person name="Eskalen A."/>
            <person name="O'Donnell K."/>
            <person name="Kasson M."/>
        </authorList>
    </citation>
    <scope>NUCLEOTIDE SEQUENCE [LARGE SCALE GENOMIC DNA]</scope>
    <source>
        <strain evidence="2 3">NRRL62584</strain>
    </source>
</reference>
<dbReference type="InterPro" id="IPR011009">
    <property type="entry name" value="Kinase-like_dom_sf"/>
</dbReference>
<dbReference type="EMBL" id="NKCI01000206">
    <property type="protein sequence ID" value="RSL47962.1"/>
    <property type="molecule type" value="Genomic_DNA"/>
</dbReference>
<dbReference type="SUPFAM" id="SSF56112">
    <property type="entry name" value="Protein kinase-like (PK-like)"/>
    <property type="match status" value="1"/>
</dbReference>
<evidence type="ECO:0000313" key="2">
    <source>
        <dbReference type="EMBL" id="RSL47962.1"/>
    </source>
</evidence>
<organism evidence="2 3">
    <name type="scientific">Fusarium duplospermum</name>
    <dbReference type="NCBI Taxonomy" id="1325734"/>
    <lineage>
        <taxon>Eukaryota</taxon>
        <taxon>Fungi</taxon>
        <taxon>Dikarya</taxon>
        <taxon>Ascomycota</taxon>
        <taxon>Pezizomycotina</taxon>
        <taxon>Sordariomycetes</taxon>
        <taxon>Hypocreomycetidae</taxon>
        <taxon>Hypocreales</taxon>
        <taxon>Nectriaceae</taxon>
        <taxon>Fusarium</taxon>
        <taxon>Fusarium solani species complex</taxon>
    </lineage>
</organism>
<dbReference type="Gene3D" id="3.90.1200.10">
    <property type="match status" value="1"/>
</dbReference>
<protein>
    <recommendedName>
        <fullName evidence="1">Aminoglycoside phosphotransferase domain-containing protein</fullName>
    </recommendedName>
</protein>
<sequence length="530" mass="60056">MPFILRPFALTQRASLILCWYSPHGLLVAGRTHRDLKQSLTGHQQHDEETEDSTATIDEGDVYTQHVHYPPFPLVSEQIDDRVEDFIASIDKRAVCLLASQHNGQKPCSITKQMNGSFNVCFFTLFDDGTMWVVRIPLEPVVQDGWIKVQSEVATMRFIKSKTTIPIPRVYGYGQSTQLTKNGGLTTFMICDFVPGQSLRFDDINNATTETRTRFLGELIDILLQLRRLEFPAAGSLMPNLVDDSEPIVGGFLGMAINELQRDTGKKESLMSFSSAKAFMDHQYSVLSEYYAVPLASLQRASIEEQLFVLNSLAEEIPKLLDSQWSNGPFILSHLDLRCSNIVVDEDLHILGIIDWEFSGTVPLQYFTPPLWITGEGRSGAFLSFQDAIFQDFEAVLQAKSATSEGCAQLVREWDWGNKRKLMFPIVQILREPDTLVRVYRRHLCQRFYEGSSSLKEVVSDFFAHHETAKKLEPVLRHRLEGSKRYTEYLIHHDLLDTDEDEGRRAAERLALLKEGVVKFGAGKPTNATN</sequence>
<dbReference type="PANTHER" id="PTHR21310:SF37">
    <property type="entry name" value="AMINOGLYCOSIDE PHOSPHOTRANSFERASE DOMAIN-CONTAINING PROTEIN"/>
    <property type="match status" value="1"/>
</dbReference>
<comment type="caution">
    <text evidence="2">The sequence shown here is derived from an EMBL/GenBank/DDBJ whole genome shotgun (WGS) entry which is preliminary data.</text>
</comment>